<organism evidence="1 3">
    <name type="scientific">Peptostreptococcus anaerobius</name>
    <dbReference type="NCBI Taxonomy" id="1261"/>
    <lineage>
        <taxon>Bacteria</taxon>
        <taxon>Bacillati</taxon>
        <taxon>Bacillota</taxon>
        <taxon>Clostridia</taxon>
        <taxon>Peptostreptococcales</taxon>
        <taxon>Peptostreptococcaceae</taxon>
        <taxon>Peptostreptococcus</taxon>
    </lineage>
</organism>
<evidence type="ECO:0000313" key="1">
    <source>
        <dbReference type="EMBL" id="KXI13807.1"/>
    </source>
</evidence>
<gene>
    <name evidence="1" type="ORF">HMPREF3195_00610</name>
    <name evidence="2" type="ORF">NCTC11460_01384</name>
</gene>
<dbReference type="AlphaFoldDB" id="A0A135YWQ7"/>
<dbReference type="STRING" id="1261.HMPREF3195_00610"/>
<dbReference type="EMBL" id="UGTB01000004">
    <property type="protein sequence ID" value="SUB61451.1"/>
    <property type="molecule type" value="Genomic_DNA"/>
</dbReference>
<dbReference type="PATRIC" id="fig|1261.5.peg.616"/>
<dbReference type="Proteomes" id="UP000255101">
    <property type="component" value="Unassembled WGS sequence"/>
</dbReference>
<sequence length="555" mass="64421">MKNINLYKKNIESLIEKEKYYSQRSCDWSMSVVFSSYDSYIIDQVDIYWPLVGDGIRPKVISLDGSLCLLKKIIDDRRVFDAYFNTINSTSISIARTAYKIMEMSVQNQIPVDAISKRIARFKRGKKTDQTYNDLNNLIIEYRSILNKNNIYDRPMIYENFCGLLDSANYPDNLKAIGKNIVSDNSISEKFRSNKINKDDRIEGKTRNIIQNHDYSSYQDMKNGLINLIYSLKNDKGISQDDIAIVVPSLNEDIISMDIDISPTLDIRPIAVSKNFGSNLEAVVCLAALAIYKDCEYILSDEEKIELLTVVYKDKNYIDLRKNMEKYLKEVRNNIRNNMSPVLDLDSIDDGDDPSLISIDRIEESIAEAEFSYEYRMSDSEFVKNFYKKYVNQTPESISMVAKMTDLIEELGDLVDDESKYNYMRQAISYYSSSKVKLENMAMPSILLMTKEDLKSLDTKRNHLIVFDASSKRYDPVLEDSIYSQIGFFDDSILSNITKDNISLFYKDLMEYSIDLEIDRVLSKYKNVYIMTSDTAINGYEQENMFYKKLMDRIF</sequence>
<dbReference type="Proteomes" id="UP000070326">
    <property type="component" value="Unassembled WGS sequence"/>
</dbReference>
<protein>
    <submittedName>
        <fullName evidence="1">Uncharacterized protein</fullName>
    </submittedName>
</protein>
<reference evidence="2 4" key="2">
    <citation type="submission" date="2018-06" db="EMBL/GenBank/DDBJ databases">
        <authorList>
            <consortium name="Pathogen Informatics"/>
            <person name="Doyle S."/>
        </authorList>
    </citation>
    <scope>NUCLEOTIDE SEQUENCE [LARGE SCALE GENOMIC DNA]</scope>
    <source>
        <strain evidence="2 4">NCTC11460</strain>
    </source>
</reference>
<dbReference type="EMBL" id="LSQZ01000018">
    <property type="protein sequence ID" value="KXI13807.1"/>
    <property type="molecule type" value="Genomic_DNA"/>
</dbReference>
<reference evidence="1 3" key="1">
    <citation type="submission" date="2016-02" db="EMBL/GenBank/DDBJ databases">
        <authorList>
            <person name="Wen L."/>
            <person name="He K."/>
            <person name="Yang H."/>
        </authorList>
    </citation>
    <scope>NUCLEOTIDE SEQUENCE [LARGE SCALE GENOMIC DNA]</scope>
    <source>
        <strain evidence="1 3">MJR8628A</strain>
    </source>
</reference>
<name>A0A135YWQ7_9FIRM</name>
<dbReference type="RefSeq" id="WP_002845287.1">
    <property type="nucleotide sequence ID" value="NZ_FOVA01000010.1"/>
</dbReference>
<proteinExistence type="predicted"/>
<evidence type="ECO:0000313" key="2">
    <source>
        <dbReference type="EMBL" id="SUB61451.1"/>
    </source>
</evidence>
<evidence type="ECO:0000313" key="4">
    <source>
        <dbReference type="Proteomes" id="UP000255101"/>
    </source>
</evidence>
<evidence type="ECO:0000313" key="3">
    <source>
        <dbReference type="Proteomes" id="UP000070326"/>
    </source>
</evidence>
<accession>A0A135YWQ7</accession>